<dbReference type="Gene3D" id="2.60.34.10">
    <property type="entry name" value="Substrate Binding Domain Of DNAk, Chain A, domain 1"/>
    <property type="match status" value="1"/>
</dbReference>
<evidence type="ECO:0000313" key="5">
    <source>
        <dbReference type="EMBL" id="KAF6759019.1"/>
    </source>
</evidence>
<evidence type="ECO:0000313" key="8">
    <source>
        <dbReference type="EMBL" id="KAF6759050.1"/>
    </source>
</evidence>
<keyword evidence="9" id="KW-1185">Reference proteome</keyword>
<evidence type="ECO:0000313" key="4">
    <source>
        <dbReference type="EMBL" id="KAF6759006.1"/>
    </source>
</evidence>
<evidence type="ECO:0000313" key="9">
    <source>
        <dbReference type="Proteomes" id="UP000521943"/>
    </source>
</evidence>
<dbReference type="SUPFAM" id="SSF100920">
    <property type="entry name" value="Heat shock protein 70kD (HSP70), peptide-binding domain"/>
    <property type="match status" value="1"/>
</dbReference>
<organism evidence="6 9">
    <name type="scientific">Ephemerocybe angulata</name>
    <dbReference type="NCBI Taxonomy" id="980116"/>
    <lineage>
        <taxon>Eukaryota</taxon>
        <taxon>Fungi</taxon>
        <taxon>Dikarya</taxon>
        <taxon>Basidiomycota</taxon>
        <taxon>Agaricomycotina</taxon>
        <taxon>Agaricomycetes</taxon>
        <taxon>Agaricomycetidae</taxon>
        <taxon>Agaricales</taxon>
        <taxon>Agaricineae</taxon>
        <taxon>Psathyrellaceae</taxon>
        <taxon>Ephemerocybe</taxon>
    </lineage>
</organism>
<gene>
    <name evidence="4" type="ORF">DFP72DRAFT_1064500</name>
    <name evidence="5" type="ORF">DFP72DRAFT_1064513</name>
    <name evidence="6" type="ORF">DFP72DRAFT_1064526</name>
    <name evidence="7" type="ORF">DFP72DRAFT_1064543</name>
    <name evidence="8" type="ORF">DFP72DRAFT_1064548</name>
</gene>
<dbReference type="EMBL" id="JACGCI010000017">
    <property type="protein sequence ID" value="KAF6759006.1"/>
    <property type="molecule type" value="Genomic_DNA"/>
</dbReference>
<feature type="region of interest" description="Disordered" evidence="3">
    <location>
        <begin position="24"/>
        <end position="43"/>
    </location>
</feature>
<proteinExistence type="predicted"/>
<evidence type="ECO:0000256" key="2">
    <source>
        <dbReference type="ARBA" id="ARBA00022840"/>
    </source>
</evidence>
<dbReference type="EMBL" id="JACGCI010000017">
    <property type="protein sequence ID" value="KAF6759050.1"/>
    <property type="molecule type" value="Genomic_DNA"/>
</dbReference>
<dbReference type="EMBL" id="JACGCI010000017">
    <property type="protein sequence ID" value="KAF6759019.1"/>
    <property type="molecule type" value="Genomic_DNA"/>
</dbReference>
<reference evidence="6 9" key="1">
    <citation type="submission" date="2020-07" db="EMBL/GenBank/DDBJ databases">
        <title>Comparative genomics of pyrophilous fungi reveals a link between fire events and developmental genes.</title>
        <authorList>
            <consortium name="DOE Joint Genome Institute"/>
            <person name="Steindorff A.S."/>
            <person name="Carver A."/>
            <person name="Calhoun S."/>
            <person name="Stillman K."/>
            <person name="Liu H."/>
            <person name="Lipzen A."/>
            <person name="Pangilinan J."/>
            <person name="Labutti K."/>
            <person name="Bruns T.D."/>
            <person name="Grigoriev I.V."/>
        </authorList>
    </citation>
    <scope>NUCLEOTIDE SEQUENCE [LARGE SCALE GENOMIC DNA]</scope>
    <source>
        <strain evidence="6 9">CBS 144469</strain>
    </source>
</reference>
<dbReference type="GO" id="GO:0005524">
    <property type="term" value="F:ATP binding"/>
    <property type="evidence" value="ECO:0007669"/>
    <property type="project" value="UniProtKB-KW"/>
</dbReference>
<dbReference type="InterPro" id="IPR013126">
    <property type="entry name" value="Hsp_70_fam"/>
</dbReference>
<dbReference type="GO" id="GO:0140662">
    <property type="term" value="F:ATP-dependent protein folding chaperone"/>
    <property type="evidence" value="ECO:0007669"/>
    <property type="project" value="InterPro"/>
</dbReference>
<dbReference type="EMBL" id="JACGCI010000017">
    <property type="protein sequence ID" value="KAF6759047.1"/>
    <property type="molecule type" value="Genomic_DNA"/>
</dbReference>
<keyword evidence="1" id="KW-0547">Nucleotide-binding</keyword>
<dbReference type="Proteomes" id="UP000521943">
    <property type="component" value="Unassembled WGS sequence"/>
</dbReference>
<sequence length="139" mass="15292">MQQDVFEVKSAAVIFILVMKPSALSSSSTSWPSSREGDRHRSRCCREVQSTQQAEVNLPFITAVRVLVQRTFNPCKKAPADATRSFSSLTAIEAKIYPGERELVRDNKLLGNFNLVGIPPASKGVPWNEITVDIDAGQS</sequence>
<evidence type="ECO:0000256" key="1">
    <source>
        <dbReference type="ARBA" id="ARBA00022741"/>
    </source>
</evidence>
<feature type="compositionally biased region" description="Low complexity" evidence="3">
    <location>
        <begin position="24"/>
        <end position="34"/>
    </location>
</feature>
<dbReference type="OrthoDB" id="3037214at2759"/>
<evidence type="ECO:0000256" key="3">
    <source>
        <dbReference type="SAM" id="MobiDB-lite"/>
    </source>
</evidence>
<dbReference type="EMBL" id="JACGCI010000017">
    <property type="protein sequence ID" value="KAF6759029.1"/>
    <property type="molecule type" value="Genomic_DNA"/>
</dbReference>
<dbReference type="InterPro" id="IPR029047">
    <property type="entry name" value="HSP70_peptide-bd_sf"/>
</dbReference>
<keyword evidence="2" id="KW-0067">ATP-binding</keyword>
<accession>A0A8H6I6Y5</accession>
<comment type="caution">
    <text evidence="6">The sequence shown here is derived from an EMBL/GenBank/DDBJ whole genome shotgun (WGS) entry which is preliminary data.</text>
</comment>
<evidence type="ECO:0000313" key="7">
    <source>
        <dbReference type="EMBL" id="KAF6759047.1"/>
    </source>
</evidence>
<evidence type="ECO:0000313" key="6">
    <source>
        <dbReference type="EMBL" id="KAF6759029.1"/>
    </source>
</evidence>
<dbReference type="Pfam" id="PF00012">
    <property type="entry name" value="HSP70"/>
    <property type="match status" value="1"/>
</dbReference>
<dbReference type="AlphaFoldDB" id="A0A8H6I6Y5"/>
<protein>
    <submittedName>
        <fullName evidence="6">Uncharacterized protein</fullName>
    </submittedName>
</protein>
<name>A0A8H6I6Y5_9AGAR</name>